<dbReference type="EnsemblPlants" id="Pp3c2_10960V3.1">
    <property type="protein sequence ID" value="Pp3c2_10960V3.1"/>
    <property type="gene ID" value="Pp3c2_10960"/>
</dbReference>
<dbReference type="KEGG" id="ppp:112278974"/>
<feature type="domain" description="EndoU" evidence="12">
    <location>
        <begin position="178"/>
        <end position="448"/>
    </location>
</feature>
<reference evidence="14" key="3">
    <citation type="submission" date="2020-12" db="UniProtKB">
        <authorList>
            <consortium name="EnsemblPlants"/>
        </authorList>
    </citation>
    <scope>IDENTIFICATION</scope>
</reference>
<sequence>MEGFFNTLKSSGLVEAVKDLAMDALHLDDNDEKKKEENVESASRRHHSSSSPWRSSPHKAQEAESGERQPEWRRQRPARTDGDEWNQSAWERPRPAHDDDEQETQPEWRRPRPQREEGNPSGGSWAQVAGSQGGRGQGRKPRPHLRPAQEQLNEYGNEPSEQHYAEEVSVNIEPTEEELADISAACNRLWELDLNRLTPGQDYEIDCGGGKKLYNKEDVSEASLFSFLDKSVFKRPTYARFYHLLDNYCADESRSEAHSAAEEREQVAFIEEISRTGPIKYLLRYLTEKRIVPGSMEKFKQTLRILWFKFFNRGGTRDSSSGFEHVFVGEIKRNGEVSGLHNWIQFYVEEEKGTLDYQGYILPRRRGGDLPDSQTQLLTVQLEWNGVRKDQSSILVGVSPEFEFALYTLCFYCGQEDNYVDLGPYRVNVKCYRMGENRIGSVFPIALD</sequence>
<dbReference type="SUPFAM" id="SSF142877">
    <property type="entry name" value="EndoU-like"/>
    <property type="match status" value="1"/>
</dbReference>
<reference evidence="13 15" key="2">
    <citation type="journal article" date="2018" name="Plant J.">
        <title>The Physcomitrella patens chromosome-scale assembly reveals moss genome structure and evolution.</title>
        <authorList>
            <person name="Lang D."/>
            <person name="Ullrich K.K."/>
            <person name="Murat F."/>
            <person name="Fuchs J."/>
            <person name="Jenkins J."/>
            <person name="Haas F.B."/>
            <person name="Piednoel M."/>
            <person name="Gundlach H."/>
            <person name="Van Bel M."/>
            <person name="Meyberg R."/>
            <person name="Vives C."/>
            <person name="Morata J."/>
            <person name="Symeonidi A."/>
            <person name="Hiss M."/>
            <person name="Muchero W."/>
            <person name="Kamisugi Y."/>
            <person name="Saleh O."/>
            <person name="Blanc G."/>
            <person name="Decker E.L."/>
            <person name="van Gessel N."/>
            <person name="Grimwood J."/>
            <person name="Hayes R.D."/>
            <person name="Graham S.W."/>
            <person name="Gunter L.E."/>
            <person name="McDaniel S.F."/>
            <person name="Hoernstein S.N.W."/>
            <person name="Larsson A."/>
            <person name="Li F.W."/>
            <person name="Perroud P.F."/>
            <person name="Phillips J."/>
            <person name="Ranjan P."/>
            <person name="Rokshar D.S."/>
            <person name="Rothfels C.J."/>
            <person name="Schneider L."/>
            <person name="Shu S."/>
            <person name="Stevenson D.W."/>
            <person name="Thummler F."/>
            <person name="Tillich M."/>
            <person name="Villarreal Aguilar J.C."/>
            <person name="Widiez T."/>
            <person name="Wong G.K."/>
            <person name="Wymore A."/>
            <person name="Zhang Y."/>
            <person name="Zimmer A.D."/>
            <person name="Quatrano R.S."/>
            <person name="Mayer K.F.X."/>
            <person name="Goodstein D."/>
            <person name="Casacuberta J.M."/>
            <person name="Vandepoele K."/>
            <person name="Reski R."/>
            <person name="Cuming A.C."/>
            <person name="Tuskan G.A."/>
            <person name="Maumus F."/>
            <person name="Salse J."/>
            <person name="Schmutz J."/>
            <person name="Rensing S.A."/>
        </authorList>
    </citation>
    <scope>NUCLEOTIDE SEQUENCE [LARGE SCALE GENOMIC DNA]</scope>
    <source>
        <strain evidence="14 15">cv. Gransden 2004</strain>
    </source>
</reference>
<evidence type="ECO:0000259" key="12">
    <source>
        <dbReference type="PROSITE" id="PS51959"/>
    </source>
</evidence>
<evidence type="ECO:0000256" key="2">
    <source>
        <dbReference type="ARBA" id="ARBA00010168"/>
    </source>
</evidence>
<keyword evidence="5" id="KW-0479">Metal-binding</keyword>
<dbReference type="GO" id="GO:0003723">
    <property type="term" value="F:RNA binding"/>
    <property type="evidence" value="ECO:0007669"/>
    <property type="project" value="UniProtKB-KW"/>
</dbReference>
<accession>A0A2K1L124</accession>
<evidence type="ECO:0000256" key="9">
    <source>
        <dbReference type="ARBA" id="ARBA00023211"/>
    </source>
</evidence>
<evidence type="ECO:0000256" key="10">
    <source>
        <dbReference type="ARBA" id="ARBA00023239"/>
    </source>
</evidence>
<feature type="compositionally biased region" description="Basic and acidic residues" evidence="11">
    <location>
        <begin position="59"/>
        <end position="82"/>
    </location>
</feature>
<protein>
    <recommendedName>
        <fullName evidence="12">EndoU domain-containing protein</fullName>
    </recommendedName>
</protein>
<dbReference type="GO" id="GO:0004521">
    <property type="term" value="F:RNA endonuclease activity"/>
    <property type="evidence" value="ECO:0000318"/>
    <property type="project" value="GO_Central"/>
</dbReference>
<comment type="subunit">
    <text evidence="3">Monomer.</text>
</comment>
<organism evidence="13">
    <name type="scientific">Physcomitrium patens</name>
    <name type="common">Spreading-leaved earth moss</name>
    <name type="synonym">Physcomitrella patens</name>
    <dbReference type="NCBI Taxonomy" id="3218"/>
    <lineage>
        <taxon>Eukaryota</taxon>
        <taxon>Viridiplantae</taxon>
        <taxon>Streptophyta</taxon>
        <taxon>Embryophyta</taxon>
        <taxon>Bryophyta</taxon>
        <taxon>Bryophytina</taxon>
        <taxon>Bryopsida</taxon>
        <taxon>Funariidae</taxon>
        <taxon>Funariales</taxon>
        <taxon>Funariaceae</taxon>
        <taxon>Physcomitrium</taxon>
    </lineage>
</organism>
<evidence type="ECO:0000313" key="15">
    <source>
        <dbReference type="Proteomes" id="UP000006727"/>
    </source>
</evidence>
<keyword evidence="6" id="KW-0255">Endonuclease</keyword>
<dbReference type="InterPro" id="IPR037227">
    <property type="entry name" value="EndoU-like"/>
</dbReference>
<evidence type="ECO:0000256" key="5">
    <source>
        <dbReference type="ARBA" id="ARBA00022723"/>
    </source>
</evidence>
<dbReference type="InterPro" id="IPR039787">
    <property type="entry name" value="ENDOU"/>
</dbReference>
<keyword evidence="7" id="KW-0378">Hydrolase</keyword>
<evidence type="ECO:0000313" key="13">
    <source>
        <dbReference type="EMBL" id="PNR59724.1"/>
    </source>
</evidence>
<dbReference type="GeneID" id="112278974"/>
<evidence type="ECO:0000256" key="3">
    <source>
        <dbReference type="ARBA" id="ARBA00011245"/>
    </source>
</evidence>
<dbReference type="PROSITE" id="PS51959">
    <property type="entry name" value="ENDOU"/>
    <property type="match status" value="1"/>
</dbReference>
<dbReference type="EMBL" id="ABEU02000002">
    <property type="protein sequence ID" value="PNR59724.1"/>
    <property type="molecule type" value="Genomic_DNA"/>
</dbReference>
<dbReference type="Gramene" id="Pp3c2_10960V3.1">
    <property type="protein sequence ID" value="Pp3c2_10960V3.1"/>
    <property type="gene ID" value="Pp3c2_10960"/>
</dbReference>
<dbReference type="STRING" id="3218.A0A2K1L124"/>
<dbReference type="OrthoDB" id="430326at2759"/>
<dbReference type="PANTHER" id="PTHR12439:SF11">
    <property type="entry name" value="URIDYLATE-SPECIFIC ENDORIBONUCLEASE"/>
    <property type="match status" value="1"/>
</dbReference>
<dbReference type="EnsemblPlants" id="Pp3c2_10960V3.2">
    <property type="protein sequence ID" value="Pp3c2_10960V3.2"/>
    <property type="gene ID" value="Pp3c2_10960"/>
</dbReference>
<evidence type="ECO:0000256" key="4">
    <source>
        <dbReference type="ARBA" id="ARBA00022722"/>
    </source>
</evidence>
<dbReference type="Proteomes" id="UP000006727">
    <property type="component" value="Chromosome 2"/>
</dbReference>
<dbReference type="PANTHER" id="PTHR12439">
    <property type="entry name" value="PLACENTAL PROTEIN 11-RELATED"/>
    <property type="match status" value="1"/>
</dbReference>
<keyword evidence="8" id="KW-0694">RNA-binding</keyword>
<dbReference type="OMA" id="YRHGRHI"/>
<keyword evidence="4" id="KW-0540">Nuclease</keyword>
<dbReference type="GO" id="GO:0046872">
    <property type="term" value="F:metal ion binding"/>
    <property type="evidence" value="ECO:0007669"/>
    <property type="project" value="UniProtKB-KW"/>
</dbReference>
<proteinExistence type="inferred from homology"/>
<evidence type="ECO:0000256" key="11">
    <source>
        <dbReference type="SAM" id="MobiDB-lite"/>
    </source>
</evidence>
<dbReference type="PaxDb" id="3218-PP1S84_250V6.1"/>
<evidence type="ECO:0000256" key="1">
    <source>
        <dbReference type="ARBA" id="ARBA00001936"/>
    </source>
</evidence>
<dbReference type="RefSeq" id="XP_024368716.1">
    <property type="nucleotide sequence ID" value="XM_024512948.2"/>
</dbReference>
<comment type="similarity">
    <text evidence="2">Belongs to the ENDOU family.</text>
</comment>
<feature type="region of interest" description="Disordered" evidence="11">
    <location>
        <begin position="24"/>
        <end position="144"/>
    </location>
</feature>
<keyword evidence="9" id="KW-0464">Manganese</keyword>
<dbReference type="CDD" id="cd21159">
    <property type="entry name" value="XendoU"/>
    <property type="match status" value="1"/>
</dbReference>
<feature type="compositionally biased region" description="Basic and acidic residues" evidence="11">
    <location>
        <begin position="106"/>
        <end position="118"/>
    </location>
</feature>
<feature type="compositionally biased region" description="Basic and acidic residues" evidence="11">
    <location>
        <begin position="24"/>
        <end position="38"/>
    </location>
</feature>
<dbReference type="AlphaFoldDB" id="A0A2K1L124"/>
<dbReference type="GO" id="GO:0016787">
    <property type="term" value="F:hydrolase activity"/>
    <property type="evidence" value="ECO:0007669"/>
    <property type="project" value="UniProtKB-KW"/>
</dbReference>
<dbReference type="InterPro" id="IPR018998">
    <property type="entry name" value="EndoU_C"/>
</dbReference>
<dbReference type="Pfam" id="PF09412">
    <property type="entry name" value="XendoU"/>
    <property type="match status" value="1"/>
</dbReference>
<evidence type="ECO:0000256" key="8">
    <source>
        <dbReference type="ARBA" id="ARBA00022884"/>
    </source>
</evidence>
<comment type="cofactor">
    <cofactor evidence="1">
        <name>Mn(2+)</name>
        <dbReference type="ChEBI" id="CHEBI:29035"/>
    </cofactor>
</comment>
<reference evidence="13 15" key="1">
    <citation type="journal article" date="2008" name="Science">
        <title>The Physcomitrella genome reveals evolutionary insights into the conquest of land by plants.</title>
        <authorList>
            <person name="Rensing S."/>
            <person name="Lang D."/>
            <person name="Zimmer A."/>
            <person name="Terry A."/>
            <person name="Salamov A."/>
            <person name="Shapiro H."/>
            <person name="Nishiyama T."/>
            <person name="Perroud P.-F."/>
            <person name="Lindquist E."/>
            <person name="Kamisugi Y."/>
            <person name="Tanahashi T."/>
            <person name="Sakakibara K."/>
            <person name="Fujita T."/>
            <person name="Oishi K."/>
            <person name="Shin-I T."/>
            <person name="Kuroki Y."/>
            <person name="Toyoda A."/>
            <person name="Suzuki Y."/>
            <person name="Hashimoto A."/>
            <person name="Yamaguchi K."/>
            <person name="Sugano A."/>
            <person name="Kohara Y."/>
            <person name="Fujiyama A."/>
            <person name="Anterola A."/>
            <person name="Aoki S."/>
            <person name="Ashton N."/>
            <person name="Barbazuk W.B."/>
            <person name="Barker E."/>
            <person name="Bennetzen J."/>
            <person name="Bezanilla M."/>
            <person name="Blankenship R."/>
            <person name="Cho S.H."/>
            <person name="Dutcher S."/>
            <person name="Estelle M."/>
            <person name="Fawcett J.A."/>
            <person name="Gundlach H."/>
            <person name="Hanada K."/>
            <person name="Heyl A."/>
            <person name="Hicks K.A."/>
            <person name="Hugh J."/>
            <person name="Lohr M."/>
            <person name="Mayer K."/>
            <person name="Melkozernov A."/>
            <person name="Murata T."/>
            <person name="Nelson D."/>
            <person name="Pils B."/>
            <person name="Prigge M."/>
            <person name="Reiss B."/>
            <person name="Renner T."/>
            <person name="Rombauts S."/>
            <person name="Rushton P."/>
            <person name="Sanderfoot A."/>
            <person name="Schween G."/>
            <person name="Shiu S.-H."/>
            <person name="Stueber K."/>
            <person name="Theodoulou F.L."/>
            <person name="Tu H."/>
            <person name="Van de Peer Y."/>
            <person name="Verrier P.J."/>
            <person name="Waters E."/>
            <person name="Wood A."/>
            <person name="Yang L."/>
            <person name="Cove D."/>
            <person name="Cuming A."/>
            <person name="Hasebe M."/>
            <person name="Lucas S."/>
            <person name="Mishler D.B."/>
            <person name="Reski R."/>
            <person name="Grigoriev I."/>
            <person name="Quatrano R.S."/>
            <person name="Boore J.L."/>
        </authorList>
    </citation>
    <scope>NUCLEOTIDE SEQUENCE [LARGE SCALE GENOMIC DNA]</scope>
    <source>
        <strain evidence="14 15">cv. Gransden 2004</strain>
    </source>
</reference>
<evidence type="ECO:0000313" key="14">
    <source>
        <dbReference type="EnsemblPlants" id="Pp3c2_10960V3.1"/>
    </source>
</evidence>
<evidence type="ECO:0000256" key="7">
    <source>
        <dbReference type="ARBA" id="ARBA00022801"/>
    </source>
</evidence>
<name>A0A2K1L124_PHYPA</name>
<evidence type="ECO:0000256" key="6">
    <source>
        <dbReference type="ARBA" id="ARBA00022759"/>
    </source>
</evidence>
<dbReference type="GO" id="GO:0016829">
    <property type="term" value="F:lyase activity"/>
    <property type="evidence" value="ECO:0007669"/>
    <property type="project" value="UniProtKB-KW"/>
</dbReference>
<keyword evidence="10" id="KW-0456">Lyase</keyword>
<dbReference type="Gramene" id="Pp3c2_10960V3.2">
    <property type="protein sequence ID" value="Pp3c2_10960V3.2"/>
    <property type="gene ID" value="Pp3c2_10960"/>
</dbReference>
<keyword evidence="15" id="KW-1185">Reference proteome</keyword>
<gene>
    <name evidence="14" type="primary">LOC112278974</name>
    <name evidence="13" type="ORF">PHYPA_002516</name>
</gene>